<proteinExistence type="inferred from homology"/>
<dbReference type="EMBL" id="AMWN01000001">
    <property type="protein sequence ID" value="EXJ96380.1"/>
    <property type="molecule type" value="Genomic_DNA"/>
</dbReference>
<dbReference type="PRINTS" id="PR00081">
    <property type="entry name" value="GDHRDH"/>
</dbReference>
<gene>
    <name evidence="3" type="ORF">A1O1_01506</name>
</gene>
<name>W9Z364_9EURO</name>
<dbReference type="SMART" id="SM00822">
    <property type="entry name" value="PKS_KR"/>
    <property type="match status" value="1"/>
</dbReference>
<dbReference type="CDD" id="cd05374">
    <property type="entry name" value="17beta-HSD-like_SDR_c"/>
    <property type="match status" value="1"/>
</dbReference>
<dbReference type="STRING" id="1182541.W9Z364"/>
<dbReference type="RefSeq" id="XP_007720609.1">
    <property type="nucleotide sequence ID" value="XM_007722419.1"/>
</dbReference>
<reference evidence="3 4" key="1">
    <citation type="submission" date="2013-03" db="EMBL/GenBank/DDBJ databases">
        <title>The Genome Sequence of Capronia coronata CBS 617.96.</title>
        <authorList>
            <consortium name="The Broad Institute Genomics Platform"/>
            <person name="Cuomo C."/>
            <person name="de Hoog S."/>
            <person name="Gorbushina A."/>
            <person name="Walker B."/>
            <person name="Young S.K."/>
            <person name="Zeng Q."/>
            <person name="Gargeya S."/>
            <person name="Fitzgerald M."/>
            <person name="Haas B."/>
            <person name="Abouelleil A."/>
            <person name="Allen A.W."/>
            <person name="Alvarado L."/>
            <person name="Arachchi H.M."/>
            <person name="Berlin A.M."/>
            <person name="Chapman S.B."/>
            <person name="Gainer-Dewar J."/>
            <person name="Goldberg J."/>
            <person name="Griggs A."/>
            <person name="Gujja S."/>
            <person name="Hansen M."/>
            <person name="Howarth C."/>
            <person name="Imamovic A."/>
            <person name="Ireland A."/>
            <person name="Larimer J."/>
            <person name="McCowan C."/>
            <person name="Murphy C."/>
            <person name="Pearson M."/>
            <person name="Poon T.W."/>
            <person name="Priest M."/>
            <person name="Roberts A."/>
            <person name="Saif S."/>
            <person name="Shea T."/>
            <person name="Sisk P."/>
            <person name="Sykes S."/>
            <person name="Wortman J."/>
            <person name="Nusbaum C."/>
            <person name="Birren B."/>
        </authorList>
    </citation>
    <scope>NUCLEOTIDE SEQUENCE [LARGE SCALE GENOMIC DNA]</scope>
    <source>
        <strain evidence="3 4">CBS 617.96</strain>
    </source>
</reference>
<comment type="caution">
    <text evidence="3">The sequence shown here is derived from an EMBL/GenBank/DDBJ whole genome shotgun (WGS) entry which is preliminary data.</text>
</comment>
<dbReference type="SUPFAM" id="SSF51735">
    <property type="entry name" value="NAD(P)-binding Rossmann-fold domains"/>
    <property type="match status" value="1"/>
</dbReference>
<dbReference type="PRINTS" id="PR00080">
    <property type="entry name" value="SDRFAMILY"/>
</dbReference>
<keyword evidence="4" id="KW-1185">Reference proteome</keyword>
<dbReference type="eggNOG" id="KOG1205">
    <property type="taxonomic scope" value="Eukaryota"/>
</dbReference>
<protein>
    <recommendedName>
        <fullName evidence="2">Ketoreductase domain-containing protein</fullName>
    </recommendedName>
</protein>
<dbReference type="GeneID" id="19156408"/>
<dbReference type="Proteomes" id="UP000019484">
    <property type="component" value="Unassembled WGS sequence"/>
</dbReference>
<comment type="similarity">
    <text evidence="1">Belongs to the short-chain dehydrogenases/reductases (SDR) family.</text>
</comment>
<dbReference type="OrthoDB" id="1274115at2759"/>
<dbReference type="InterPro" id="IPR002347">
    <property type="entry name" value="SDR_fam"/>
</dbReference>
<organism evidence="3 4">
    <name type="scientific">Capronia coronata CBS 617.96</name>
    <dbReference type="NCBI Taxonomy" id="1182541"/>
    <lineage>
        <taxon>Eukaryota</taxon>
        <taxon>Fungi</taxon>
        <taxon>Dikarya</taxon>
        <taxon>Ascomycota</taxon>
        <taxon>Pezizomycotina</taxon>
        <taxon>Eurotiomycetes</taxon>
        <taxon>Chaetothyriomycetidae</taxon>
        <taxon>Chaetothyriales</taxon>
        <taxon>Herpotrichiellaceae</taxon>
        <taxon>Capronia</taxon>
    </lineage>
</organism>
<dbReference type="HOGENOM" id="CLU_010194_2_9_1"/>
<sequence length="294" mass="31173">MGTTPLTGAVWFITGCSSGLGLSLARYALSQGQRVIATSRNPSRTPELLAEIEGQGGKWLALDVTQSEEELNATIHGAESIFGQIDVLVNNAGYCVLGALEDTPDEEAVAQMRTNFLGPLRLMKAVLPGMRERRSGVILNVSSTQGLCPSPGCGIYAASKAALEAASQACSPEVAQFGIRILIAEPGAFRTGFGHANAAKYMIPSQDYSSPHPVGQRLDHIQRLPGLAPGDPDKAARIMFEAATGEGDAGSLIKENGILRVIIGPDCWKRVDEQVNELRRTADLLKTVAASTNF</sequence>
<accession>W9Z364</accession>
<evidence type="ECO:0000313" key="4">
    <source>
        <dbReference type="Proteomes" id="UP000019484"/>
    </source>
</evidence>
<feature type="domain" description="Ketoreductase" evidence="2">
    <location>
        <begin position="9"/>
        <end position="186"/>
    </location>
</feature>
<dbReference type="Gene3D" id="3.40.50.720">
    <property type="entry name" value="NAD(P)-binding Rossmann-like Domain"/>
    <property type="match status" value="1"/>
</dbReference>
<dbReference type="PANTHER" id="PTHR43976">
    <property type="entry name" value="SHORT CHAIN DEHYDROGENASE"/>
    <property type="match status" value="1"/>
</dbReference>
<dbReference type="InterPro" id="IPR057326">
    <property type="entry name" value="KR_dom"/>
</dbReference>
<dbReference type="Pfam" id="PF00106">
    <property type="entry name" value="adh_short"/>
    <property type="match status" value="1"/>
</dbReference>
<dbReference type="InterPro" id="IPR036291">
    <property type="entry name" value="NAD(P)-bd_dom_sf"/>
</dbReference>
<dbReference type="AlphaFoldDB" id="W9Z364"/>
<dbReference type="InterPro" id="IPR051911">
    <property type="entry name" value="SDR_oxidoreductase"/>
</dbReference>
<evidence type="ECO:0000259" key="2">
    <source>
        <dbReference type="SMART" id="SM00822"/>
    </source>
</evidence>
<dbReference type="PANTHER" id="PTHR43976:SF6">
    <property type="entry name" value="OXIDOREDUCTASE, PUTATIVE (AFU_ORTHOLOGUE AFUA_1G13950)-RELATED"/>
    <property type="match status" value="1"/>
</dbReference>
<evidence type="ECO:0000256" key="1">
    <source>
        <dbReference type="RuleBase" id="RU000363"/>
    </source>
</evidence>
<evidence type="ECO:0000313" key="3">
    <source>
        <dbReference type="EMBL" id="EXJ96380.1"/>
    </source>
</evidence>